<dbReference type="FunCoup" id="K3YL73">
    <property type="interactions" value="301"/>
</dbReference>
<feature type="chain" id="PRO_5010126938" evidence="1">
    <location>
        <begin position="18"/>
        <end position="173"/>
    </location>
</feature>
<dbReference type="EMBL" id="CM003533">
    <property type="protein sequence ID" value="RCV30095.1"/>
    <property type="molecule type" value="Genomic_DNA"/>
</dbReference>
<dbReference type="Proteomes" id="UP000004995">
    <property type="component" value="Unassembled WGS sequence"/>
</dbReference>
<dbReference type="SUPFAM" id="SSF101148">
    <property type="entry name" value="Plant invertase/pectin methylesterase inhibitor"/>
    <property type="match status" value="1"/>
</dbReference>
<reference evidence="2 4" key="1">
    <citation type="journal article" date="2012" name="Nat. Biotechnol.">
        <title>Reference genome sequence of the model plant Setaria.</title>
        <authorList>
            <person name="Bennetzen J.L."/>
            <person name="Schmutz J."/>
            <person name="Wang H."/>
            <person name="Percifield R."/>
            <person name="Hawkins J."/>
            <person name="Pontaroli A.C."/>
            <person name="Estep M."/>
            <person name="Feng L."/>
            <person name="Vaughn J.N."/>
            <person name="Grimwood J."/>
            <person name="Jenkins J."/>
            <person name="Barry K."/>
            <person name="Lindquist E."/>
            <person name="Hellsten U."/>
            <person name="Deshpande S."/>
            <person name="Wang X."/>
            <person name="Wu X."/>
            <person name="Mitros T."/>
            <person name="Triplett J."/>
            <person name="Yang X."/>
            <person name="Ye C.Y."/>
            <person name="Mauro-Herrera M."/>
            <person name="Wang L."/>
            <person name="Li P."/>
            <person name="Sharma M."/>
            <person name="Sharma R."/>
            <person name="Ronald P.C."/>
            <person name="Panaud O."/>
            <person name="Kellogg E.A."/>
            <person name="Brutnell T.P."/>
            <person name="Doust A.N."/>
            <person name="Tuskan G.A."/>
            <person name="Rokhsar D."/>
            <person name="Devos K.M."/>
        </authorList>
    </citation>
    <scope>NUCLEOTIDE SEQUENCE [LARGE SCALE GENOMIC DNA]</scope>
    <source>
        <strain evidence="4">cv. Yugu1</strain>
        <strain evidence="2">Yugu1</strain>
    </source>
</reference>
<sequence length="173" mass="18592">MTFVAAVLVSLAGMLIADEACNNVSSMSSADACLTFSNTMERWHSLCRETLLNAPATAEVTVYALIAMRLAKQRYKDAVAGMDQMLGTGKLPADEAAALEHCKVMYGEAGLLMAGVADQLFACDLPHVRQEYINTEVAVGTCRDGLLPVYDMVTVDFDLTMVSYLLGAIIVGR</sequence>
<gene>
    <name evidence="2" type="ORF">SETIT_6G066500v2</name>
</gene>
<dbReference type="EnsemblPlants" id="KQL00855">
    <property type="protein sequence ID" value="KQL00855"/>
    <property type="gene ID" value="SETIT_014995mg"/>
</dbReference>
<evidence type="ECO:0000256" key="1">
    <source>
        <dbReference type="SAM" id="SignalP"/>
    </source>
</evidence>
<reference evidence="2" key="2">
    <citation type="submission" date="2015-07" db="EMBL/GenBank/DDBJ databases">
        <authorList>
            <person name="Noorani M."/>
        </authorList>
    </citation>
    <scope>NUCLEOTIDE SEQUENCE</scope>
    <source>
        <strain evidence="2">Yugu1</strain>
    </source>
</reference>
<protein>
    <submittedName>
        <fullName evidence="2 3">Uncharacterized protein</fullName>
    </submittedName>
</protein>
<dbReference type="OrthoDB" id="664111at2759"/>
<evidence type="ECO:0000313" key="4">
    <source>
        <dbReference type="Proteomes" id="UP000004995"/>
    </source>
</evidence>
<feature type="signal peptide" evidence="1">
    <location>
        <begin position="1"/>
        <end position="17"/>
    </location>
</feature>
<dbReference type="OMA" id="NTMERWH"/>
<reference evidence="3" key="3">
    <citation type="submission" date="2018-08" db="UniProtKB">
        <authorList>
            <consortium name="EnsemblPlants"/>
        </authorList>
    </citation>
    <scope>IDENTIFICATION</scope>
    <source>
        <strain evidence="3">Yugu1</strain>
    </source>
</reference>
<proteinExistence type="predicted"/>
<dbReference type="HOGENOM" id="CLU_092954_0_0_1"/>
<dbReference type="EMBL" id="AGNK02003576">
    <property type="status" value="NOT_ANNOTATED_CDS"/>
    <property type="molecule type" value="Genomic_DNA"/>
</dbReference>
<dbReference type="InterPro" id="IPR035513">
    <property type="entry name" value="Invertase/methylesterase_inhib"/>
</dbReference>
<name>K3YL73_SETIT</name>
<keyword evidence="1" id="KW-0732">Signal</keyword>
<dbReference type="AlphaFoldDB" id="K3YL73"/>
<organism evidence="3 4">
    <name type="scientific">Setaria italica</name>
    <name type="common">Foxtail millet</name>
    <name type="synonym">Panicum italicum</name>
    <dbReference type="NCBI Taxonomy" id="4555"/>
    <lineage>
        <taxon>Eukaryota</taxon>
        <taxon>Viridiplantae</taxon>
        <taxon>Streptophyta</taxon>
        <taxon>Embryophyta</taxon>
        <taxon>Tracheophyta</taxon>
        <taxon>Spermatophyta</taxon>
        <taxon>Magnoliopsida</taxon>
        <taxon>Liliopsida</taxon>
        <taxon>Poales</taxon>
        <taxon>Poaceae</taxon>
        <taxon>PACMAD clade</taxon>
        <taxon>Panicoideae</taxon>
        <taxon>Panicodae</taxon>
        <taxon>Paniceae</taxon>
        <taxon>Cenchrinae</taxon>
        <taxon>Setaria</taxon>
    </lineage>
</organism>
<evidence type="ECO:0000313" key="3">
    <source>
        <dbReference type="EnsemblPlants" id="KQL00855"/>
    </source>
</evidence>
<accession>K3YL73</accession>
<keyword evidence="4" id="KW-1185">Reference proteome</keyword>
<dbReference type="Gramene" id="KQL00855">
    <property type="protein sequence ID" value="KQL00855"/>
    <property type="gene ID" value="SETIT_014995mg"/>
</dbReference>
<evidence type="ECO:0000313" key="2">
    <source>
        <dbReference type="EMBL" id="RCV30095.1"/>
    </source>
</evidence>
<dbReference type="PANTHER" id="PTHR34838">
    <property type="entry name" value="OS08G0142100 PROTEIN-RELATED"/>
    <property type="match status" value="1"/>
</dbReference>
<dbReference type="Gene3D" id="1.20.140.40">
    <property type="entry name" value="Invertase/pectin methylesterase inhibitor family protein"/>
    <property type="match status" value="1"/>
</dbReference>
<dbReference type="PANTHER" id="PTHR34838:SF3">
    <property type="entry name" value="OS08G0142100 PROTEIN"/>
    <property type="match status" value="1"/>
</dbReference>